<name>A0A081NGK2_9GAMM</name>
<accession>A0A081NGK2</accession>
<dbReference type="eggNOG" id="ENOG503033A">
    <property type="taxonomic scope" value="Bacteria"/>
</dbReference>
<reference evidence="1 3" key="1">
    <citation type="submission" date="2014-06" db="EMBL/GenBank/DDBJ databases">
        <title>Whole Genome Sequences of Three Symbiotic Endozoicomonas Bacteria.</title>
        <authorList>
            <person name="Neave M.J."/>
            <person name="Apprill A."/>
            <person name="Voolstra C.R."/>
        </authorList>
    </citation>
    <scope>NUCLEOTIDE SEQUENCE [LARGE SCALE GENOMIC DNA]</scope>
    <source>
        <strain evidence="1 3">DSM 25634</strain>
    </source>
</reference>
<organism evidence="1 3">
    <name type="scientific">Endozoicomonas numazuensis</name>
    <dbReference type="NCBI Taxonomy" id="1137799"/>
    <lineage>
        <taxon>Bacteria</taxon>
        <taxon>Pseudomonadati</taxon>
        <taxon>Pseudomonadota</taxon>
        <taxon>Gammaproteobacteria</taxon>
        <taxon>Oceanospirillales</taxon>
        <taxon>Endozoicomonadaceae</taxon>
        <taxon>Endozoicomonas</taxon>
    </lineage>
</organism>
<keyword evidence="3" id="KW-1185">Reference proteome</keyword>
<evidence type="ECO:0000313" key="2">
    <source>
        <dbReference type="EMBL" id="KEQ17577.1"/>
    </source>
</evidence>
<evidence type="ECO:0000313" key="1">
    <source>
        <dbReference type="EMBL" id="KEQ17575.1"/>
    </source>
</evidence>
<proteinExistence type="predicted"/>
<dbReference type="AlphaFoldDB" id="A0A081NGK2"/>
<evidence type="ECO:0008006" key="4">
    <source>
        <dbReference type="Google" id="ProtNLM"/>
    </source>
</evidence>
<dbReference type="OrthoDB" id="7030637at2"/>
<evidence type="ECO:0000313" key="3">
    <source>
        <dbReference type="Proteomes" id="UP000028073"/>
    </source>
</evidence>
<protein>
    <recommendedName>
        <fullName evidence="4">DUF3800 domain-containing protein</fullName>
    </recommendedName>
</protein>
<dbReference type="EMBL" id="JOKH01000003">
    <property type="protein sequence ID" value="KEQ17575.1"/>
    <property type="molecule type" value="Genomic_DNA"/>
</dbReference>
<dbReference type="EMBL" id="JOKH01000003">
    <property type="protein sequence ID" value="KEQ17577.1"/>
    <property type="molecule type" value="Genomic_DNA"/>
</dbReference>
<sequence length="317" mass="36509">MQFDKFVFLPKLEDTYPLYVRNIVNEMSNTVKFPSFDGSKGLWIMSDYGGEHKGAGFNTYSFLICCHDKTPVYRDECKKIREKHSLNTPFKEFNYKDLDSQRVKASLDDFLKIADSYLHGVLVTVSVDKNIPSLFGNTKREGQRFIQKQLKDSGLGEWKGEIAEKLMRICHPIALYLSLLRSKTEKFMWLSDNDAINADGKKRSFEDTRNIFTRVLAMYTKDPFEIYGFAKSFKDDPYTNDILSLTDFAAGAIQDILSSKVKNIDKSISKEQEKIFSWLGNDSNFLMKHHFIFTKSKTDLWDVGKVNITNASSSFRG</sequence>
<comment type="caution">
    <text evidence="1">The sequence shown here is derived from an EMBL/GenBank/DDBJ whole genome shotgun (WGS) entry which is preliminary data.</text>
</comment>
<gene>
    <name evidence="1" type="ORF">GZ78_17725</name>
    <name evidence="2" type="ORF">GZ78_17735</name>
</gene>
<dbReference type="RefSeq" id="WP_034837992.1">
    <property type="nucleotide sequence ID" value="NZ_JOKH01000003.1"/>
</dbReference>
<dbReference type="Proteomes" id="UP000028073">
    <property type="component" value="Unassembled WGS sequence"/>
</dbReference>